<keyword evidence="5 9" id="KW-0812">Transmembrane</keyword>
<name>A0A3E3E2H1_9FIRM</name>
<reference evidence="10 11" key="1">
    <citation type="submission" date="2018-08" db="EMBL/GenBank/DDBJ databases">
        <title>A genome reference for cultivated species of the human gut microbiota.</title>
        <authorList>
            <person name="Zou Y."/>
            <person name="Xue W."/>
            <person name="Luo G."/>
        </authorList>
    </citation>
    <scope>NUCLEOTIDE SEQUENCE [LARGE SCALE GENOMIC DNA]</scope>
    <source>
        <strain evidence="10 11">AM25-6</strain>
    </source>
</reference>
<evidence type="ECO:0000313" key="10">
    <source>
        <dbReference type="EMBL" id="RGD75772.1"/>
    </source>
</evidence>
<organism evidence="10 11">
    <name type="scientific">Anaerofustis stercorihominis</name>
    <dbReference type="NCBI Taxonomy" id="214853"/>
    <lineage>
        <taxon>Bacteria</taxon>
        <taxon>Bacillati</taxon>
        <taxon>Bacillota</taxon>
        <taxon>Clostridia</taxon>
        <taxon>Eubacteriales</taxon>
        <taxon>Eubacteriaceae</taxon>
        <taxon>Anaerofustis</taxon>
    </lineage>
</organism>
<evidence type="ECO:0000256" key="6">
    <source>
        <dbReference type="ARBA" id="ARBA00022989"/>
    </source>
</evidence>
<dbReference type="InterPro" id="IPR025720">
    <property type="entry name" value="RibU"/>
</dbReference>
<dbReference type="PANTHER" id="PTHR38438:SF1">
    <property type="entry name" value="RIBOFLAVIN TRANSPORTER RIBU"/>
    <property type="match status" value="1"/>
</dbReference>
<keyword evidence="3 8" id="KW-0813">Transport</keyword>
<evidence type="ECO:0000256" key="7">
    <source>
        <dbReference type="ARBA" id="ARBA00023136"/>
    </source>
</evidence>
<feature type="transmembrane region" description="Helical" evidence="9">
    <location>
        <begin position="51"/>
        <end position="73"/>
    </location>
</feature>
<dbReference type="GO" id="GO:0032217">
    <property type="term" value="F:riboflavin transmembrane transporter activity"/>
    <property type="evidence" value="ECO:0007669"/>
    <property type="project" value="UniProtKB-UniRule"/>
</dbReference>
<comment type="subcellular location">
    <subcellularLocation>
        <location evidence="1">Cell membrane</location>
        <topology evidence="1">Multi-pass membrane protein</topology>
    </subcellularLocation>
</comment>
<comment type="function">
    <text evidence="8">Probably a riboflavin-binding protein that interacts with the energy-coupling factor (ECF) ABC-transporter complex.</text>
</comment>
<gene>
    <name evidence="10" type="ORF">DW687_00170</name>
</gene>
<dbReference type="PIRSF" id="PIRSF037778">
    <property type="entry name" value="UCP037778_transp_RibU"/>
    <property type="match status" value="1"/>
</dbReference>
<proteinExistence type="inferred from homology"/>
<dbReference type="AlphaFoldDB" id="A0A3E3E2H1"/>
<protein>
    <recommendedName>
        <fullName evidence="8">Riboflavin transporter</fullName>
    </recommendedName>
</protein>
<dbReference type="InterPro" id="IPR024529">
    <property type="entry name" value="ECF_trnsprt_substrate-spec"/>
</dbReference>
<dbReference type="Gene3D" id="1.10.1760.20">
    <property type="match status" value="1"/>
</dbReference>
<feature type="transmembrane region" description="Helical" evidence="9">
    <location>
        <begin position="152"/>
        <end position="179"/>
    </location>
</feature>
<dbReference type="GO" id="GO:0005886">
    <property type="term" value="C:plasma membrane"/>
    <property type="evidence" value="ECO:0007669"/>
    <property type="project" value="UniProtKB-SubCell"/>
</dbReference>
<keyword evidence="7 8" id="KW-0472">Membrane</keyword>
<feature type="transmembrane region" description="Helical" evidence="9">
    <location>
        <begin position="20"/>
        <end position="39"/>
    </location>
</feature>
<feature type="transmembrane region" description="Helical" evidence="9">
    <location>
        <begin position="120"/>
        <end position="140"/>
    </location>
</feature>
<keyword evidence="4 8" id="KW-1003">Cell membrane</keyword>
<dbReference type="PANTHER" id="PTHR38438">
    <property type="entry name" value="RIBOFLAVIN TRANSPORTER RIBU"/>
    <property type="match status" value="1"/>
</dbReference>
<dbReference type="Pfam" id="PF12822">
    <property type="entry name" value="ECF_trnsprt"/>
    <property type="match status" value="1"/>
</dbReference>
<evidence type="ECO:0000313" key="11">
    <source>
        <dbReference type="Proteomes" id="UP000261212"/>
    </source>
</evidence>
<comment type="caution">
    <text evidence="10">The sequence shown here is derived from an EMBL/GenBank/DDBJ whole genome shotgun (WGS) entry which is preliminary data.</text>
</comment>
<evidence type="ECO:0000256" key="2">
    <source>
        <dbReference type="ARBA" id="ARBA00005540"/>
    </source>
</evidence>
<accession>A0A3E3E2H1</accession>
<evidence type="ECO:0000256" key="9">
    <source>
        <dbReference type="SAM" id="Phobius"/>
    </source>
</evidence>
<keyword evidence="6 9" id="KW-1133">Transmembrane helix</keyword>
<sequence length="199" mass="21633">MYTLNLGGIEKMKDTRRLVTLSMLIALSIVLMLIIRFPIMPSAAWLEYEPMDIPLLIAGLQFGPVVGILAVIISSSIQAMTVSAMNGWVGALMHIISSSALVGVTALVYRKNKTKKGAMIGLILGALSMVIVMIPANLLITTNFYGMPMDAVIASLPVAVIPFNLLKAGINCLVTFIIYKPISNFIHKQNDRDMIKVTK</sequence>
<comment type="similarity">
    <text evidence="2 8">Belongs to the prokaryotic riboflavin transporter (P-RFT) (TC 2.A.87) family.</text>
</comment>
<evidence type="ECO:0000256" key="3">
    <source>
        <dbReference type="ARBA" id="ARBA00022448"/>
    </source>
</evidence>
<evidence type="ECO:0000256" key="1">
    <source>
        <dbReference type="ARBA" id="ARBA00004651"/>
    </source>
</evidence>
<evidence type="ECO:0000256" key="5">
    <source>
        <dbReference type="ARBA" id="ARBA00022692"/>
    </source>
</evidence>
<evidence type="ECO:0000256" key="8">
    <source>
        <dbReference type="PIRNR" id="PIRNR037778"/>
    </source>
</evidence>
<evidence type="ECO:0000256" key="4">
    <source>
        <dbReference type="ARBA" id="ARBA00022475"/>
    </source>
</evidence>
<dbReference type="EMBL" id="QUSM01000001">
    <property type="protein sequence ID" value="RGD75772.1"/>
    <property type="molecule type" value="Genomic_DNA"/>
</dbReference>
<dbReference type="Proteomes" id="UP000261212">
    <property type="component" value="Unassembled WGS sequence"/>
</dbReference>